<evidence type="ECO:0000313" key="15">
    <source>
        <dbReference type="EMBL" id="KAJ1128085.1"/>
    </source>
</evidence>
<dbReference type="InterPro" id="IPR013164">
    <property type="entry name" value="Cadherin_N"/>
</dbReference>
<evidence type="ECO:0000256" key="10">
    <source>
        <dbReference type="ARBA" id="ARBA00023136"/>
    </source>
</evidence>
<evidence type="ECO:0000256" key="13">
    <source>
        <dbReference type="SAM" id="Phobius"/>
    </source>
</evidence>
<dbReference type="PROSITE" id="PS50268">
    <property type="entry name" value="CADHERIN_2"/>
    <property type="match status" value="6"/>
</dbReference>
<evidence type="ECO:0000256" key="9">
    <source>
        <dbReference type="ARBA" id="ARBA00022989"/>
    </source>
</evidence>
<evidence type="ECO:0000256" key="2">
    <source>
        <dbReference type="ARBA" id="ARBA00004251"/>
    </source>
</evidence>
<dbReference type="InterPro" id="IPR015919">
    <property type="entry name" value="Cadherin-like_sf"/>
</dbReference>
<evidence type="ECO:0000256" key="8">
    <source>
        <dbReference type="ARBA" id="ARBA00022889"/>
    </source>
</evidence>
<dbReference type="FunFam" id="2.60.40.60:FF:000018">
    <property type="entry name" value="Protocadherin gamma c3"/>
    <property type="match status" value="1"/>
</dbReference>
<proteinExistence type="predicted"/>
<dbReference type="InterPro" id="IPR032455">
    <property type="entry name" value="Cadherin_C"/>
</dbReference>
<feature type="domain" description="Cadherin" evidence="14">
    <location>
        <begin position="32"/>
        <end position="138"/>
    </location>
</feature>
<dbReference type="SMART" id="SM00112">
    <property type="entry name" value="CA"/>
    <property type="match status" value="6"/>
</dbReference>
<evidence type="ECO:0000256" key="12">
    <source>
        <dbReference type="PROSITE-ProRule" id="PRU00043"/>
    </source>
</evidence>
<sequence length="827" mass="91370">MAGMTTSSREAELRNRRQVLVSLLFFWVCRGVSGQVKYSIAEELKRGSVVGNIANDLGLNVRQLSDKRLRVVSSAGNEYFTLNAETGNLHVNNRIDREEMCGEASICVINFEVFVQNPLNVFHVEVHIQDINDNPPNFLTNSVDLEIVETTLPGARISLGNARDPDIGVNALQGYRLTPNPYFILEERLSSDGNNYADLVLENLLDREKESLHLLVLTASDGGEPIRSSTVNININVIDANDNFPVFSQQSYKASISEGAENNSIVLLVKATDKDEGSHSQITYSFSSISESALNTFSLDPDTGEIKVKGRINFEHTKSYKMVVKAKDGGGLVAHAGILIEVIDENDNAPEITFTFVTSPIPENSSVGTVVALINVNDEDSGNYGHVECHVQDNVPFTLISSSKKYYKLVTSGSLDREADPEYNITVTATDKGLPPLATTQTIRLELSDINDNPPSFDKLFYQVYVHENNPPGASIYCLKASDVDRDENSRITYSLNSHLGELPLTSYISINSQTGVIYAQRSYDYEQIKEFEFQVRGQDSGSPPLSSNVTVRVFIVDRNDNPPEILYPALESDGSVLFEMVPPSSEEGYLVTKAVAVDADSGHNAWLTFHLLQSSDSPLFKIGLHTGEIRTLRAFLEKDLLKHKVVVMVKDNGQPPLSATVTLNMVFSENMQDVIPELNNQPQDSDQQPQLEVYLVIALSVISFLFFISLMLVVIIKCRKPKGLVVLDSLNPALYTHIDPRLSSNYHNGTLPLPFSYEIAAALDSGTNESTFLKSSQEVPADIIFTANDSGMWSECLGGTISNESTKQVRNAYDVTMIHTLPMLYH</sequence>
<keyword evidence="3" id="KW-1003">Cell membrane</keyword>
<keyword evidence="9 13" id="KW-1133">Transmembrane helix</keyword>
<dbReference type="EMBL" id="JANPWB010000011">
    <property type="protein sequence ID" value="KAJ1128085.1"/>
    <property type="molecule type" value="Genomic_DNA"/>
</dbReference>
<dbReference type="FunFam" id="2.60.40.60:FF:000004">
    <property type="entry name" value="Protocadherin 1 gamma 2"/>
    <property type="match status" value="1"/>
</dbReference>
<keyword evidence="10 13" id="KW-0472">Membrane</keyword>
<organism evidence="15 16">
    <name type="scientific">Pleurodeles waltl</name>
    <name type="common">Iberian ribbed newt</name>
    <dbReference type="NCBI Taxonomy" id="8319"/>
    <lineage>
        <taxon>Eukaryota</taxon>
        <taxon>Metazoa</taxon>
        <taxon>Chordata</taxon>
        <taxon>Craniata</taxon>
        <taxon>Vertebrata</taxon>
        <taxon>Euteleostomi</taxon>
        <taxon>Amphibia</taxon>
        <taxon>Batrachia</taxon>
        <taxon>Caudata</taxon>
        <taxon>Salamandroidea</taxon>
        <taxon>Salamandridae</taxon>
        <taxon>Pleurodelinae</taxon>
        <taxon>Pleurodeles</taxon>
    </lineage>
</organism>
<keyword evidence="8" id="KW-0130">Cell adhesion</keyword>
<comment type="subcellular location">
    <subcellularLocation>
        <location evidence="2">Cell membrane</location>
        <topology evidence="2">Single-pass type I membrane protein</topology>
    </subcellularLocation>
</comment>
<dbReference type="FunFam" id="2.60.40.60:FF:000129">
    <property type="entry name" value="protocadherin alpha-C2 isoform X1"/>
    <property type="match status" value="1"/>
</dbReference>
<dbReference type="PANTHER" id="PTHR24028:SF73">
    <property type="entry name" value="PROTOCADHERIN GAMMA-B3-RELATED"/>
    <property type="match status" value="1"/>
</dbReference>
<evidence type="ECO:0000256" key="6">
    <source>
        <dbReference type="ARBA" id="ARBA00022737"/>
    </source>
</evidence>
<dbReference type="PANTHER" id="PTHR24028">
    <property type="entry name" value="CADHERIN-87A"/>
    <property type="match status" value="1"/>
</dbReference>
<dbReference type="FunFam" id="2.60.40.60:FF:000006">
    <property type="entry name" value="Protocadherin alpha 2"/>
    <property type="match status" value="1"/>
</dbReference>
<feature type="domain" description="Cadherin" evidence="14">
    <location>
        <begin position="248"/>
        <end position="352"/>
    </location>
</feature>
<dbReference type="FunFam" id="2.60.40.60:FF:000001">
    <property type="entry name" value="Protocadherin alpha 2"/>
    <property type="match status" value="1"/>
</dbReference>
<evidence type="ECO:0000259" key="14">
    <source>
        <dbReference type="PROSITE" id="PS50268"/>
    </source>
</evidence>
<feature type="transmembrane region" description="Helical" evidence="13">
    <location>
        <begin position="694"/>
        <end position="717"/>
    </location>
</feature>
<feature type="domain" description="Cadherin" evidence="14">
    <location>
        <begin position="458"/>
        <end position="566"/>
    </location>
</feature>
<dbReference type="Gene3D" id="2.60.40.60">
    <property type="entry name" value="Cadherins"/>
    <property type="match status" value="6"/>
</dbReference>
<comment type="function">
    <text evidence="1">Potential calcium-dependent cell-adhesion protein. May be involved in the establishment and maintenance of specific neuronal connections in the brain.</text>
</comment>
<name>A0AAV7PIX1_PLEWA</name>
<dbReference type="InterPro" id="IPR050174">
    <property type="entry name" value="Protocadherin/Cadherin-CA"/>
</dbReference>
<evidence type="ECO:0000256" key="11">
    <source>
        <dbReference type="ARBA" id="ARBA00023180"/>
    </source>
</evidence>
<protein>
    <recommendedName>
        <fullName evidence="14">Cadherin domain-containing protein</fullName>
    </recommendedName>
</protein>
<dbReference type="GO" id="GO:0007156">
    <property type="term" value="P:homophilic cell adhesion via plasma membrane adhesion molecules"/>
    <property type="evidence" value="ECO:0007669"/>
    <property type="project" value="InterPro"/>
</dbReference>
<dbReference type="AlphaFoldDB" id="A0AAV7PIX1"/>
<dbReference type="GO" id="GO:0005509">
    <property type="term" value="F:calcium ion binding"/>
    <property type="evidence" value="ECO:0007669"/>
    <property type="project" value="UniProtKB-UniRule"/>
</dbReference>
<dbReference type="Proteomes" id="UP001066276">
    <property type="component" value="Chromosome 7"/>
</dbReference>
<evidence type="ECO:0000313" key="16">
    <source>
        <dbReference type="Proteomes" id="UP001066276"/>
    </source>
</evidence>
<evidence type="ECO:0000256" key="1">
    <source>
        <dbReference type="ARBA" id="ARBA00003436"/>
    </source>
</evidence>
<keyword evidence="16" id="KW-1185">Reference proteome</keyword>
<evidence type="ECO:0000256" key="5">
    <source>
        <dbReference type="ARBA" id="ARBA00022729"/>
    </source>
</evidence>
<gene>
    <name evidence="15" type="ORF">NDU88_006466</name>
</gene>
<evidence type="ECO:0000256" key="7">
    <source>
        <dbReference type="ARBA" id="ARBA00022837"/>
    </source>
</evidence>
<keyword evidence="7 12" id="KW-0106">Calcium</keyword>
<dbReference type="InterPro" id="IPR002126">
    <property type="entry name" value="Cadherin-like_dom"/>
</dbReference>
<dbReference type="Pfam" id="PF16492">
    <property type="entry name" value="Cadherin_C_2"/>
    <property type="match status" value="1"/>
</dbReference>
<dbReference type="CDD" id="cd11304">
    <property type="entry name" value="Cadherin_repeat"/>
    <property type="match status" value="6"/>
</dbReference>
<feature type="domain" description="Cadherin" evidence="14">
    <location>
        <begin position="139"/>
        <end position="247"/>
    </location>
</feature>
<reference evidence="15" key="1">
    <citation type="journal article" date="2022" name="bioRxiv">
        <title>Sequencing and chromosome-scale assembly of the giantPleurodeles waltlgenome.</title>
        <authorList>
            <person name="Brown T."/>
            <person name="Elewa A."/>
            <person name="Iarovenko S."/>
            <person name="Subramanian E."/>
            <person name="Araus A.J."/>
            <person name="Petzold A."/>
            <person name="Susuki M."/>
            <person name="Suzuki K.-i.T."/>
            <person name="Hayashi T."/>
            <person name="Toyoda A."/>
            <person name="Oliveira C."/>
            <person name="Osipova E."/>
            <person name="Leigh N.D."/>
            <person name="Simon A."/>
            <person name="Yun M.H."/>
        </authorList>
    </citation>
    <scope>NUCLEOTIDE SEQUENCE</scope>
    <source>
        <strain evidence="15">20211129_DDA</strain>
        <tissue evidence="15">Liver</tissue>
    </source>
</reference>
<keyword evidence="5" id="KW-0732">Signal</keyword>
<evidence type="ECO:0000256" key="4">
    <source>
        <dbReference type="ARBA" id="ARBA00022692"/>
    </source>
</evidence>
<dbReference type="Pfam" id="PF00028">
    <property type="entry name" value="Cadherin"/>
    <property type="match status" value="4"/>
</dbReference>
<dbReference type="SUPFAM" id="SSF49313">
    <property type="entry name" value="Cadherin-like"/>
    <property type="match status" value="6"/>
</dbReference>
<keyword evidence="11" id="KW-0325">Glycoprotein</keyword>
<dbReference type="InterPro" id="IPR020894">
    <property type="entry name" value="Cadherin_CS"/>
</dbReference>
<keyword evidence="6" id="KW-0677">Repeat</keyword>
<comment type="caution">
    <text evidence="15">The sequence shown here is derived from an EMBL/GenBank/DDBJ whole genome shotgun (WGS) entry which is preliminary data.</text>
</comment>
<evidence type="ECO:0000256" key="3">
    <source>
        <dbReference type="ARBA" id="ARBA00022475"/>
    </source>
</evidence>
<dbReference type="PROSITE" id="PS00232">
    <property type="entry name" value="CADHERIN_1"/>
    <property type="match status" value="3"/>
</dbReference>
<feature type="domain" description="Cadherin" evidence="14">
    <location>
        <begin position="361"/>
        <end position="457"/>
    </location>
</feature>
<dbReference type="FunFam" id="2.60.40.60:FF:000002">
    <property type="entry name" value="Protocadherin alpha 2"/>
    <property type="match status" value="1"/>
</dbReference>
<feature type="domain" description="Cadherin" evidence="14">
    <location>
        <begin position="582"/>
        <end position="679"/>
    </location>
</feature>
<keyword evidence="4 13" id="KW-0812">Transmembrane</keyword>
<dbReference type="GO" id="GO:0005886">
    <property type="term" value="C:plasma membrane"/>
    <property type="evidence" value="ECO:0007669"/>
    <property type="project" value="UniProtKB-SubCell"/>
</dbReference>
<accession>A0AAV7PIX1</accession>
<dbReference type="PRINTS" id="PR00205">
    <property type="entry name" value="CADHERIN"/>
</dbReference>
<dbReference type="Pfam" id="PF08266">
    <property type="entry name" value="Cadherin_2"/>
    <property type="match status" value="1"/>
</dbReference>